<reference evidence="1 2" key="1">
    <citation type="submission" date="2017-09" db="EMBL/GenBank/DDBJ databases">
        <title>Large-scale bioinformatics analysis of Bacillus genomes uncovers conserved roles of natural products in bacterial physiology.</title>
        <authorList>
            <consortium name="Agbiome Team Llc"/>
            <person name="Bleich R.M."/>
            <person name="Grubbs K.J."/>
            <person name="Santa Maria K.C."/>
            <person name="Allen S.E."/>
            <person name="Farag S."/>
            <person name="Shank E.A."/>
            <person name="Bowers A."/>
        </authorList>
    </citation>
    <scope>NUCLEOTIDE SEQUENCE [LARGE SCALE GENOMIC DNA]</scope>
    <source>
        <strain evidence="1 2">AFS067272</strain>
    </source>
</reference>
<evidence type="ECO:0000313" key="2">
    <source>
        <dbReference type="Proteomes" id="UP000226357"/>
    </source>
</evidence>
<comment type="caution">
    <text evidence="1">The sequence shown here is derived from an EMBL/GenBank/DDBJ whole genome shotgun (WGS) entry which is preliminary data.</text>
</comment>
<evidence type="ECO:0000313" key="1">
    <source>
        <dbReference type="EMBL" id="PFR87697.1"/>
    </source>
</evidence>
<dbReference type="RefSeq" id="WP_098523374.1">
    <property type="nucleotide sequence ID" value="NZ_NUYJ01000084.1"/>
</dbReference>
<name>A0AA44Q5P9_BACCE</name>
<dbReference type="AlphaFoldDB" id="A0AA44Q5P9"/>
<accession>A0AA44Q5P9</accession>
<dbReference type="EMBL" id="NVBO01000344">
    <property type="protein sequence ID" value="PFR87697.1"/>
    <property type="molecule type" value="Genomic_DNA"/>
</dbReference>
<protein>
    <submittedName>
        <fullName evidence="1">Uncharacterized protein</fullName>
    </submittedName>
</protein>
<sequence>MNNRRLEFDYKTASCADLGHGLKRYYWMKEIQIVGNEYLDIQLAVQENQAVIGTGFSTHPLQNIYGVGTRPIYQFIMIISLYNAEAANVETKVLLNVWAMAIEWSER</sequence>
<proteinExistence type="predicted"/>
<dbReference type="Proteomes" id="UP000226357">
    <property type="component" value="Unassembled WGS sequence"/>
</dbReference>
<organism evidence="1 2">
    <name type="scientific">Bacillus cereus</name>
    <dbReference type="NCBI Taxonomy" id="1396"/>
    <lineage>
        <taxon>Bacteria</taxon>
        <taxon>Bacillati</taxon>
        <taxon>Bacillota</taxon>
        <taxon>Bacilli</taxon>
        <taxon>Bacillales</taxon>
        <taxon>Bacillaceae</taxon>
        <taxon>Bacillus</taxon>
        <taxon>Bacillus cereus group</taxon>
    </lineage>
</organism>
<gene>
    <name evidence="1" type="ORF">COK38_25915</name>
</gene>